<name>A0ACC0ZQQ5_9ROSI</name>
<sequence length="144" mass="15727">MTFYLHDVSEGQNATFFPVAGIPGKLWSSTQFGTVYVHDDPITEGPDPNSAPVARAQGMHVIASSDGTSSLVMMSFVFTNEAYSGSTLQIYGTNRQNEAVREVAVIAGTGKFRSASGYAMFQKYIDFPDAYSVIQCYISIHYNI</sequence>
<dbReference type="Proteomes" id="UP001163603">
    <property type="component" value="Chromosome 1"/>
</dbReference>
<dbReference type="EMBL" id="CM047736">
    <property type="protein sequence ID" value="KAJ0054052.1"/>
    <property type="molecule type" value="Genomic_DNA"/>
</dbReference>
<evidence type="ECO:0000313" key="1">
    <source>
        <dbReference type="EMBL" id="KAJ0054052.1"/>
    </source>
</evidence>
<accession>A0ACC0ZQQ5</accession>
<reference evidence="2" key="1">
    <citation type="journal article" date="2023" name="G3 (Bethesda)">
        <title>Genome assembly and association tests identify interacting loci associated with vigor, precocity, and sex in interspecific pistachio rootstocks.</title>
        <authorList>
            <person name="Palmer W."/>
            <person name="Jacygrad E."/>
            <person name="Sagayaradj S."/>
            <person name="Cavanaugh K."/>
            <person name="Han R."/>
            <person name="Bertier L."/>
            <person name="Beede B."/>
            <person name="Kafkas S."/>
            <person name="Golino D."/>
            <person name="Preece J."/>
            <person name="Michelmore R."/>
        </authorList>
    </citation>
    <scope>NUCLEOTIDE SEQUENCE [LARGE SCALE GENOMIC DNA]</scope>
</reference>
<protein>
    <submittedName>
        <fullName evidence="1">Uncharacterized protein</fullName>
    </submittedName>
</protein>
<evidence type="ECO:0000313" key="2">
    <source>
        <dbReference type="Proteomes" id="UP001163603"/>
    </source>
</evidence>
<gene>
    <name evidence="1" type="ORF">Pint_02011</name>
</gene>
<keyword evidence="2" id="KW-1185">Reference proteome</keyword>
<proteinExistence type="predicted"/>
<organism evidence="1 2">
    <name type="scientific">Pistacia integerrima</name>
    <dbReference type="NCBI Taxonomy" id="434235"/>
    <lineage>
        <taxon>Eukaryota</taxon>
        <taxon>Viridiplantae</taxon>
        <taxon>Streptophyta</taxon>
        <taxon>Embryophyta</taxon>
        <taxon>Tracheophyta</taxon>
        <taxon>Spermatophyta</taxon>
        <taxon>Magnoliopsida</taxon>
        <taxon>eudicotyledons</taxon>
        <taxon>Gunneridae</taxon>
        <taxon>Pentapetalae</taxon>
        <taxon>rosids</taxon>
        <taxon>malvids</taxon>
        <taxon>Sapindales</taxon>
        <taxon>Anacardiaceae</taxon>
        <taxon>Pistacia</taxon>
    </lineage>
</organism>
<comment type="caution">
    <text evidence="1">The sequence shown here is derived from an EMBL/GenBank/DDBJ whole genome shotgun (WGS) entry which is preliminary data.</text>
</comment>